<dbReference type="Proteomes" id="UP000475325">
    <property type="component" value="Unassembled WGS sequence"/>
</dbReference>
<dbReference type="Proteomes" id="UP000480548">
    <property type="component" value="Unassembled WGS sequence"/>
</dbReference>
<protein>
    <submittedName>
        <fullName evidence="3">Uncharacterized protein</fullName>
    </submittedName>
</protein>
<sequence>MPVRSLDSPFHPPAVSSFNRPAEPSLARAVGVPLKTNPVQMPSRKLSQSSSNPEWLVLKLTAQKAIASQSPRHIDRLRLVFAQSQPPLQGSHVFRPFNTD</sequence>
<comment type="caution">
    <text evidence="3">The sequence shown here is derived from an EMBL/GenBank/DDBJ whole genome shotgun (WGS) entry which is preliminary data.</text>
</comment>
<dbReference type="AlphaFoldDB" id="A0A7C8JQA1"/>
<evidence type="ECO:0000313" key="2">
    <source>
        <dbReference type="EMBL" id="KAF3080204.1"/>
    </source>
</evidence>
<organism evidence="3 5">
    <name type="scientific">Orbilia oligospora</name>
    <name type="common">Nematode-trapping fungus</name>
    <name type="synonym">Arthrobotrys oligospora</name>
    <dbReference type="NCBI Taxonomy" id="2813651"/>
    <lineage>
        <taxon>Eukaryota</taxon>
        <taxon>Fungi</taxon>
        <taxon>Dikarya</taxon>
        <taxon>Ascomycota</taxon>
        <taxon>Pezizomycotina</taxon>
        <taxon>Orbiliomycetes</taxon>
        <taxon>Orbiliales</taxon>
        <taxon>Orbiliaceae</taxon>
        <taxon>Orbilia</taxon>
    </lineage>
</organism>
<reference evidence="4 5" key="1">
    <citation type="submission" date="2019-06" db="EMBL/GenBank/DDBJ databases">
        <authorList>
            <person name="Palmer J.M."/>
        </authorList>
    </citation>
    <scope>NUCLEOTIDE SEQUENCE [LARGE SCALE GENOMIC DNA]</scope>
    <source>
        <strain evidence="2 4">TWF102</strain>
        <strain evidence="3 5">TWF703</strain>
    </source>
</reference>
<gene>
    <name evidence="2" type="ORF">TWF102_002423</name>
    <name evidence="3" type="ORF">TWF703_000506</name>
</gene>
<evidence type="ECO:0000313" key="5">
    <source>
        <dbReference type="Proteomes" id="UP000480548"/>
    </source>
</evidence>
<evidence type="ECO:0000256" key="1">
    <source>
        <dbReference type="SAM" id="MobiDB-lite"/>
    </source>
</evidence>
<accession>A0A7C8JQA1</accession>
<proteinExistence type="predicted"/>
<feature type="region of interest" description="Disordered" evidence="1">
    <location>
        <begin position="1"/>
        <end position="22"/>
    </location>
</feature>
<dbReference type="EMBL" id="WIQW01000141">
    <property type="protein sequence ID" value="KAF3080204.1"/>
    <property type="molecule type" value="Genomic_DNA"/>
</dbReference>
<evidence type="ECO:0000313" key="4">
    <source>
        <dbReference type="Proteomes" id="UP000475325"/>
    </source>
</evidence>
<evidence type="ECO:0000313" key="3">
    <source>
        <dbReference type="EMBL" id="KAF3124204.1"/>
    </source>
</evidence>
<dbReference type="EMBL" id="WIQZ01000102">
    <property type="protein sequence ID" value="KAF3124204.1"/>
    <property type="molecule type" value="Genomic_DNA"/>
</dbReference>
<name>A0A7C8JQA1_ORBOL</name>